<feature type="compositionally biased region" description="Basic and acidic residues" evidence="1">
    <location>
        <begin position="146"/>
        <end position="168"/>
    </location>
</feature>
<feature type="compositionally biased region" description="Basic and acidic residues" evidence="1">
    <location>
        <begin position="299"/>
        <end position="313"/>
    </location>
</feature>
<feature type="compositionally biased region" description="Basic and acidic residues" evidence="1">
    <location>
        <begin position="854"/>
        <end position="867"/>
    </location>
</feature>
<dbReference type="OrthoDB" id="7701337at2759"/>
<feature type="region of interest" description="Disordered" evidence="1">
    <location>
        <begin position="571"/>
        <end position="645"/>
    </location>
</feature>
<feature type="compositionally biased region" description="Basic and acidic residues" evidence="1">
    <location>
        <begin position="22"/>
        <end position="62"/>
    </location>
</feature>
<dbReference type="SUPFAM" id="SSF56219">
    <property type="entry name" value="DNase I-like"/>
    <property type="match status" value="1"/>
</dbReference>
<evidence type="ECO:0000256" key="1">
    <source>
        <dbReference type="SAM" id="MobiDB-lite"/>
    </source>
</evidence>
<feature type="region of interest" description="Disordered" evidence="1">
    <location>
        <begin position="657"/>
        <end position="688"/>
    </location>
</feature>
<organism evidence="2 3">
    <name type="scientific">Fopius arisanus</name>
    <dbReference type="NCBI Taxonomy" id="64838"/>
    <lineage>
        <taxon>Eukaryota</taxon>
        <taxon>Metazoa</taxon>
        <taxon>Ecdysozoa</taxon>
        <taxon>Arthropoda</taxon>
        <taxon>Hexapoda</taxon>
        <taxon>Insecta</taxon>
        <taxon>Pterygota</taxon>
        <taxon>Neoptera</taxon>
        <taxon>Endopterygota</taxon>
        <taxon>Hymenoptera</taxon>
        <taxon>Apocrita</taxon>
        <taxon>Ichneumonoidea</taxon>
        <taxon>Braconidae</taxon>
        <taxon>Opiinae</taxon>
        <taxon>Fopius</taxon>
    </lineage>
</organism>
<evidence type="ECO:0000313" key="3">
    <source>
        <dbReference type="RefSeq" id="XP_011313009.1"/>
    </source>
</evidence>
<feature type="region of interest" description="Disordered" evidence="1">
    <location>
        <begin position="282"/>
        <end position="435"/>
    </location>
</feature>
<evidence type="ECO:0000313" key="2">
    <source>
        <dbReference type="Proteomes" id="UP000694866"/>
    </source>
</evidence>
<sequence length="878" mass="102031">MTGEEREKETEEAKPKKRGRPRKTENTEKENIRDYFKGKEIPGGKEIPRTPQGRKEKKEGSDRSPGSTKGGEEEKEEGSAEKTTHETGDPVITREGEEKDTNESRESTEIESEEGKRSERRRLSEVRASTQAGEEVGTQKPDWQGEEMRDLVEEVEKEEESNRGKEETAERVCVRRLENWMTTWKEDQRKELEEKMIDLEQHWVKRIAEWDQRLEKNLSSERRGRICEECERRRRELVRCGCRGESEESVKALRRRLERKEEELERKKVEIRELRKQVRLGRARAKEGEGINSGSGDDEGGKEKGGEGTRKEGGGNGRGRWWTQGRVENYQEENIEEISRPRGDDRGRLRVDYEEYGESEESEKREETEHSAGSRSPLKGPEEWKKVNRSMRAAGMSGENRNRRVEGKEGIDESRMSDRTEDKHPKSLTEGEWEEELKERRIRKKNLIMEGLTLLSRRKKEELEKFFREQMKLEIRVERLDKCENRGWRVKVEEFRHKLTILAGQSGLRRRGWGVYFRDDWTERQKEIKRWLEEQARGWRRIGMEAETAYNSIQIEGHRLELDELEGELRVKTEGGNREKRRTPRPFRGEEKREGEGKVTQATPLYALERGERTEHRKELRVMGKDGCDTTSRNASRRERVEEVEGETGQKIRVVWEGSGEEAQQRKSQRRKLGRNQEDAGGRMESGGMALRKNMGKVLEALGTTVDDKEGEGARIVISGDLNARIGELQGWASCGMVEEGRIGERIAQDKTERGEGRKLIGWCEERAFLVENGRARGDETGAITFIGEGAGLGSTLDYVLVRLEDEEEPKWFKGMKVEEQEGSNHLPVVYNLEWGQMRGAEEEEERGGGNRLRWKEGREENTEKNGRRFGNIKIKRT</sequence>
<name>A0A9R1TLK4_9HYME</name>
<feature type="compositionally biased region" description="Basic and acidic residues" evidence="1">
    <location>
        <begin position="337"/>
        <end position="353"/>
    </location>
</feature>
<proteinExistence type="predicted"/>
<feature type="compositionally biased region" description="Basic and acidic residues" evidence="1">
    <location>
        <begin position="609"/>
        <end position="628"/>
    </location>
</feature>
<dbReference type="KEGG" id="fas:105272536"/>
<gene>
    <name evidence="3" type="primary">LOC105272536</name>
</gene>
<reference evidence="3" key="1">
    <citation type="submission" date="2025-08" db="UniProtKB">
        <authorList>
            <consortium name="RefSeq"/>
        </authorList>
    </citation>
    <scope>IDENTIFICATION</scope>
    <source>
        <strain evidence="3">USDA-PBARC FA_bdor</strain>
        <tissue evidence="3">Whole organism</tissue>
    </source>
</reference>
<feature type="region of interest" description="Disordered" evidence="1">
    <location>
        <begin position="840"/>
        <end position="878"/>
    </location>
</feature>
<feature type="compositionally biased region" description="Basic and acidic residues" evidence="1">
    <location>
        <begin position="1"/>
        <end position="14"/>
    </location>
</feature>
<feature type="compositionally biased region" description="Basic and acidic residues" evidence="1">
    <location>
        <begin position="362"/>
        <end position="372"/>
    </location>
</feature>
<dbReference type="AlphaFoldDB" id="A0A9R1TLK4"/>
<dbReference type="InterPro" id="IPR036691">
    <property type="entry name" value="Endo/exonu/phosph_ase_sf"/>
</dbReference>
<feature type="region of interest" description="Disordered" evidence="1">
    <location>
        <begin position="1"/>
        <end position="168"/>
    </location>
</feature>
<keyword evidence="2" id="KW-1185">Reference proteome</keyword>
<feature type="compositionally biased region" description="Basic and acidic residues" evidence="1">
    <location>
        <begin position="587"/>
        <end position="597"/>
    </location>
</feature>
<dbReference type="RefSeq" id="XP_011313009.1">
    <property type="nucleotide sequence ID" value="XM_011314707.1"/>
</dbReference>
<dbReference type="Gene3D" id="3.60.10.10">
    <property type="entry name" value="Endonuclease/exonuclease/phosphatase"/>
    <property type="match status" value="1"/>
</dbReference>
<dbReference type="GeneID" id="105272536"/>
<dbReference type="Proteomes" id="UP000694866">
    <property type="component" value="Unplaced"/>
</dbReference>
<feature type="compositionally biased region" description="Basic and acidic residues" evidence="1">
    <location>
        <begin position="400"/>
        <end position="429"/>
    </location>
</feature>
<feature type="compositionally biased region" description="Basic and acidic residues" evidence="1">
    <location>
        <begin position="77"/>
        <end position="125"/>
    </location>
</feature>
<protein>
    <submittedName>
        <fullName evidence="3">Trichohyalin-like</fullName>
    </submittedName>
</protein>
<accession>A0A9R1TLK4</accession>